<reference evidence="2" key="1">
    <citation type="journal article" date="2019" name="Int. J. Syst. Evol. Microbiol.">
        <title>The Global Catalogue of Microorganisms (GCM) 10K type strain sequencing project: providing services to taxonomists for standard genome sequencing and annotation.</title>
        <authorList>
            <consortium name="The Broad Institute Genomics Platform"/>
            <consortium name="The Broad Institute Genome Sequencing Center for Infectious Disease"/>
            <person name="Wu L."/>
            <person name="Ma J."/>
        </authorList>
    </citation>
    <scope>NUCLEOTIDE SEQUENCE [LARGE SCALE GENOMIC DNA]</scope>
    <source>
        <strain evidence="2">NBRC 111756</strain>
    </source>
</reference>
<dbReference type="Proteomes" id="UP001596422">
    <property type="component" value="Unassembled WGS sequence"/>
</dbReference>
<protein>
    <submittedName>
        <fullName evidence="1">Uncharacterized protein</fullName>
    </submittedName>
</protein>
<name>A0ABW2A7K0_9GAMM</name>
<sequence length="58" mass="6396">MNTEHDFDELERTLGITFGLGIDFEAQHEAFELYSALGGQTGITDAPRLEPDDIAVVE</sequence>
<keyword evidence="2" id="KW-1185">Reference proteome</keyword>
<evidence type="ECO:0000313" key="1">
    <source>
        <dbReference type="EMBL" id="MFC6673511.1"/>
    </source>
</evidence>
<proteinExistence type="predicted"/>
<gene>
    <name evidence="1" type="ORF">ACFQDL_28050</name>
</gene>
<dbReference type="RefSeq" id="WP_379911947.1">
    <property type="nucleotide sequence ID" value="NZ_JBHSWE010000001.1"/>
</dbReference>
<evidence type="ECO:0000313" key="2">
    <source>
        <dbReference type="Proteomes" id="UP001596422"/>
    </source>
</evidence>
<dbReference type="EMBL" id="JBHSWE010000001">
    <property type="protein sequence ID" value="MFC6673511.1"/>
    <property type="molecule type" value="Genomic_DNA"/>
</dbReference>
<comment type="caution">
    <text evidence="1">The sequence shown here is derived from an EMBL/GenBank/DDBJ whole genome shotgun (WGS) entry which is preliminary data.</text>
</comment>
<organism evidence="1 2">
    <name type="scientific">Marinobacterium aestuariivivens</name>
    <dbReference type="NCBI Taxonomy" id="1698799"/>
    <lineage>
        <taxon>Bacteria</taxon>
        <taxon>Pseudomonadati</taxon>
        <taxon>Pseudomonadota</taxon>
        <taxon>Gammaproteobacteria</taxon>
        <taxon>Oceanospirillales</taxon>
        <taxon>Oceanospirillaceae</taxon>
        <taxon>Marinobacterium</taxon>
    </lineage>
</organism>
<accession>A0ABW2A7K0</accession>